<evidence type="ECO:0000313" key="2">
    <source>
        <dbReference type="Proteomes" id="UP001262754"/>
    </source>
</evidence>
<sequence>MGISIKRAETEALARQVADATGESLTEAIHQALVEKVARLSEPYALSEAEEATKQAFFAELDARPILDPRDWREIEAELYDEHGQPIG</sequence>
<dbReference type="Proteomes" id="UP001262754">
    <property type="component" value="Unassembled WGS sequence"/>
</dbReference>
<dbReference type="InterPro" id="IPR011660">
    <property type="entry name" value="VapB-like"/>
</dbReference>
<dbReference type="EMBL" id="JAVDRL010000009">
    <property type="protein sequence ID" value="MDR6532623.1"/>
    <property type="molecule type" value="Genomic_DNA"/>
</dbReference>
<name>A0ABU1N2E2_9CAUL</name>
<evidence type="ECO:0000313" key="1">
    <source>
        <dbReference type="EMBL" id="MDR6532623.1"/>
    </source>
</evidence>
<gene>
    <name evidence="1" type="ORF">J2800_003381</name>
</gene>
<organism evidence="1 2">
    <name type="scientific">Caulobacter rhizosphaerae</name>
    <dbReference type="NCBI Taxonomy" id="2010972"/>
    <lineage>
        <taxon>Bacteria</taxon>
        <taxon>Pseudomonadati</taxon>
        <taxon>Pseudomonadota</taxon>
        <taxon>Alphaproteobacteria</taxon>
        <taxon>Caulobacterales</taxon>
        <taxon>Caulobacteraceae</taxon>
        <taxon>Caulobacter</taxon>
    </lineage>
</organism>
<reference evidence="1 2" key="1">
    <citation type="submission" date="2023-07" db="EMBL/GenBank/DDBJ databases">
        <title>Sorghum-associated microbial communities from plants grown in Nebraska, USA.</title>
        <authorList>
            <person name="Schachtman D."/>
        </authorList>
    </citation>
    <scope>NUCLEOTIDE SEQUENCE [LARGE SCALE GENOMIC DNA]</scope>
    <source>
        <strain evidence="1 2">DS2154</strain>
    </source>
</reference>
<dbReference type="Pfam" id="PF07704">
    <property type="entry name" value="PSK_trans_fac"/>
    <property type="match status" value="1"/>
</dbReference>
<keyword evidence="2" id="KW-1185">Reference proteome</keyword>
<protein>
    <submittedName>
        <fullName evidence="1">Antitoxin VapB</fullName>
    </submittedName>
</protein>
<accession>A0ABU1N2E2</accession>
<dbReference type="RefSeq" id="WP_056756354.1">
    <property type="nucleotide sequence ID" value="NZ_BMLD01000001.1"/>
</dbReference>
<comment type="caution">
    <text evidence="1">The sequence shown here is derived from an EMBL/GenBank/DDBJ whole genome shotgun (WGS) entry which is preliminary data.</text>
</comment>
<proteinExistence type="predicted"/>